<dbReference type="AlphaFoldDB" id="X1NNC1"/>
<protein>
    <recommendedName>
        <fullName evidence="2">Transposase IS66 central domain-containing protein</fullName>
    </recommendedName>
</protein>
<accession>X1NNC1</accession>
<feature type="non-terminal residue" evidence="3">
    <location>
        <position position="1"/>
    </location>
</feature>
<dbReference type="Pfam" id="PF03050">
    <property type="entry name" value="DDE_Tnp_IS66"/>
    <property type="match status" value="1"/>
</dbReference>
<comment type="caution">
    <text evidence="3">The sequence shown here is derived from an EMBL/GenBank/DDBJ whole genome shotgun (WGS) entry which is preliminary data.</text>
</comment>
<keyword evidence="1" id="KW-0175">Coiled coil</keyword>
<gene>
    <name evidence="3" type="ORF">S06H3_32305</name>
</gene>
<evidence type="ECO:0000259" key="2">
    <source>
        <dbReference type="Pfam" id="PF03050"/>
    </source>
</evidence>
<dbReference type="PANTHER" id="PTHR33678">
    <property type="entry name" value="BLL1576 PROTEIN"/>
    <property type="match status" value="1"/>
</dbReference>
<evidence type="ECO:0000313" key="3">
    <source>
        <dbReference type="EMBL" id="GAI28305.1"/>
    </source>
</evidence>
<evidence type="ECO:0000256" key="1">
    <source>
        <dbReference type="SAM" id="Coils"/>
    </source>
</evidence>
<sequence>QQLLCRSRQLLQHRHQSLREALDAMKQQFESELTEAYLHPERAKRLNSLREHWEGLMVFVDHPWIPMDNSEAERRMRIAALGRKNYYGSGSVASGHFTACLFSIFQTLKLWNVNPRKWLTRYLQACADNRGQVPDDLTCFLPWMMSKEQLARLQYPDTS</sequence>
<feature type="coiled-coil region" evidence="1">
    <location>
        <begin position="8"/>
        <end position="35"/>
    </location>
</feature>
<dbReference type="EMBL" id="BARV01019204">
    <property type="protein sequence ID" value="GAI28305.1"/>
    <property type="molecule type" value="Genomic_DNA"/>
</dbReference>
<dbReference type="InterPro" id="IPR052344">
    <property type="entry name" value="Transposase-related"/>
</dbReference>
<dbReference type="InterPro" id="IPR004291">
    <property type="entry name" value="Transposase_IS66_central"/>
</dbReference>
<name>X1NNC1_9ZZZZ</name>
<feature type="domain" description="Transposase IS66 central" evidence="2">
    <location>
        <begin position="8"/>
        <end position="94"/>
    </location>
</feature>
<dbReference type="PANTHER" id="PTHR33678:SF1">
    <property type="entry name" value="BLL1576 PROTEIN"/>
    <property type="match status" value="1"/>
</dbReference>
<organism evidence="3">
    <name type="scientific">marine sediment metagenome</name>
    <dbReference type="NCBI Taxonomy" id="412755"/>
    <lineage>
        <taxon>unclassified sequences</taxon>
        <taxon>metagenomes</taxon>
        <taxon>ecological metagenomes</taxon>
    </lineage>
</organism>
<proteinExistence type="predicted"/>
<reference evidence="3" key="1">
    <citation type="journal article" date="2014" name="Front. Microbiol.">
        <title>High frequency of phylogenetically diverse reductive dehalogenase-homologous genes in deep subseafloor sedimentary metagenomes.</title>
        <authorList>
            <person name="Kawai M."/>
            <person name="Futagami T."/>
            <person name="Toyoda A."/>
            <person name="Takaki Y."/>
            <person name="Nishi S."/>
            <person name="Hori S."/>
            <person name="Arai W."/>
            <person name="Tsubouchi T."/>
            <person name="Morono Y."/>
            <person name="Uchiyama I."/>
            <person name="Ito T."/>
            <person name="Fujiyama A."/>
            <person name="Inagaki F."/>
            <person name="Takami H."/>
        </authorList>
    </citation>
    <scope>NUCLEOTIDE SEQUENCE</scope>
    <source>
        <strain evidence="3">Expedition CK06-06</strain>
    </source>
</reference>